<evidence type="ECO:0000259" key="2">
    <source>
        <dbReference type="PROSITE" id="PS51186"/>
    </source>
</evidence>
<dbReference type="PANTHER" id="PTHR43617">
    <property type="entry name" value="L-AMINO ACID N-ACETYLTRANSFERASE"/>
    <property type="match status" value="1"/>
</dbReference>
<dbReference type="InterPro" id="IPR050276">
    <property type="entry name" value="MshD_Acetyltransferase"/>
</dbReference>
<evidence type="ECO:0000256" key="1">
    <source>
        <dbReference type="SAM" id="MobiDB-lite"/>
    </source>
</evidence>
<dbReference type="CDD" id="cd04301">
    <property type="entry name" value="NAT_SF"/>
    <property type="match status" value="1"/>
</dbReference>
<evidence type="ECO:0000313" key="4">
    <source>
        <dbReference type="Proteomes" id="UP001164459"/>
    </source>
</evidence>
<dbReference type="InterPro" id="IPR016181">
    <property type="entry name" value="Acyl_CoA_acyltransferase"/>
</dbReference>
<proteinExistence type="predicted"/>
<protein>
    <submittedName>
        <fullName evidence="3">GNAT family N-acetyltransferase</fullName>
    </submittedName>
</protein>
<dbReference type="SUPFAM" id="SSF55729">
    <property type="entry name" value="Acyl-CoA N-acyltransferases (Nat)"/>
    <property type="match status" value="1"/>
</dbReference>
<dbReference type="Pfam" id="PF00583">
    <property type="entry name" value="Acetyltransf_1"/>
    <property type="match status" value="1"/>
</dbReference>
<reference evidence="3" key="1">
    <citation type="submission" date="2022-11" db="EMBL/GenBank/DDBJ databases">
        <title>Minimal conservation of predation-associated metabolite biosynthetic gene clusters underscores biosynthetic potential of Myxococcota including descriptions for ten novel species: Archangium lansinium sp. nov., Myxococcus landrumus sp. nov., Nannocystis bai.</title>
        <authorList>
            <person name="Ahearne A."/>
            <person name="Stevens C."/>
            <person name="Dowd S."/>
        </authorList>
    </citation>
    <scope>NUCLEOTIDE SEQUENCE</scope>
    <source>
        <strain evidence="3">Fl3</strain>
    </source>
</reference>
<keyword evidence="4" id="KW-1185">Reference proteome</keyword>
<organism evidence="3 4">
    <name type="scientific">Nannocystis punicea</name>
    <dbReference type="NCBI Taxonomy" id="2995304"/>
    <lineage>
        <taxon>Bacteria</taxon>
        <taxon>Pseudomonadati</taxon>
        <taxon>Myxococcota</taxon>
        <taxon>Polyangia</taxon>
        <taxon>Nannocystales</taxon>
        <taxon>Nannocystaceae</taxon>
        <taxon>Nannocystis</taxon>
    </lineage>
</organism>
<evidence type="ECO:0000313" key="3">
    <source>
        <dbReference type="EMBL" id="WAS90127.1"/>
    </source>
</evidence>
<feature type="compositionally biased region" description="Basic residues" evidence="1">
    <location>
        <begin position="256"/>
        <end position="266"/>
    </location>
</feature>
<dbReference type="EMBL" id="CP114040">
    <property type="protein sequence ID" value="WAS90127.1"/>
    <property type="molecule type" value="Genomic_DNA"/>
</dbReference>
<sequence>MASRKSAPAVTEPTIRVRRIHRRDLNKVWEFLKRVFRSVNRETVEYQRPRTKTRFLEIYEEEGIEQLLFEIHEGEAPVIVGYAECAYEVIGSDNWINERYFESRDMRPLFVEEIAIHPDYQGRGIGSFVIEQLEHLARVRGCTHLVLEVAANNKRALQFYRARSFSQIDAAIFLAKKVVSEPELLPPRTLRSGGLDPGPAAEAEAEPEPESEEPEDAEDLSEATGPDAQEPEDMPEEAAEPEPEPEPAPALAAKPARARRTRPRKA</sequence>
<dbReference type="RefSeq" id="WP_269032461.1">
    <property type="nucleotide sequence ID" value="NZ_CP114040.1"/>
</dbReference>
<dbReference type="InterPro" id="IPR000182">
    <property type="entry name" value="GNAT_dom"/>
</dbReference>
<feature type="compositionally biased region" description="Acidic residues" evidence="1">
    <location>
        <begin position="229"/>
        <end position="245"/>
    </location>
</feature>
<feature type="compositionally biased region" description="Acidic residues" evidence="1">
    <location>
        <begin position="203"/>
        <end position="221"/>
    </location>
</feature>
<gene>
    <name evidence="3" type="ORF">O0S08_28365</name>
</gene>
<dbReference type="Gene3D" id="3.40.630.30">
    <property type="match status" value="1"/>
</dbReference>
<dbReference type="PROSITE" id="PS51186">
    <property type="entry name" value="GNAT"/>
    <property type="match status" value="1"/>
</dbReference>
<dbReference type="Proteomes" id="UP001164459">
    <property type="component" value="Chromosome"/>
</dbReference>
<feature type="domain" description="N-acetyltransferase" evidence="2">
    <location>
        <begin position="15"/>
        <end position="179"/>
    </location>
</feature>
<feature type="region of interest" description="Disordered" evidence="1">
    <location>
        <begin position="185"/>
        <end position="266"/>
    </location>
</feature>
<feature type="compositionally biased region" description="Low complexity" evidence="1">
    <location>
        <begin position="193"/>
        <end position="202"/>
    </location>
</feature>
<name>A0ABY7GT53_9BACT</name>
<accession>A0ABY7GT53</accession>